<dbReference type="PANTHER" id="PTHR22916">
    <property type="entry name" value="GLYCOSYLTRANSFERASE"/>
    <property type="match status" value="1"/>
</dbReference>
<dbReference type="GO" id="GO:0016758">
    <property type="term" value="F:hexosyltransferase activity"/>
    <property type="evidence" value="ECO:0007669"/>
    <property type="project" value="UniProtKB-ARBA"/>
</dbReference>
<reference evidence="2 3" key="1">
    <citation type="journal article" date="2019" name="Int. J. Syst. Evol. Microbiol.">
        <title>The Global Catalogue of Microorganisms (GCM) 10K type strain sequencing project: providing services to taxonomists for standard genome sequencing and annotation.</title>
        <authorList>
            <consortium name="The Broad Institute Genomics Platform"/>
            <consortium name="The Broad Institute Genome Sequencing Center for Infectious Disease"/>
            <person name="Wu L."/>
            <person name="Ma J."/>
        </authorList>
    </citation>
    <scope>NUCLEOTIDE SEQUENCE [LARGE SCALE GENOMIC DNA]</scope>
    <source>
        <strain evidence="2 3">CGMCC 1.12285</strain>
    </source>
</reference>
<dbReference type="InterPro" id="IPR029044">
    <property type="entry name" value="Nucleotide-diphossugar_trans"/>
</dbReference>
<protein>
    <submittedName>
        <fullName evidence="2">Glycosyltransferase family A protein</fullName>
        <ecNumber evidence="2">2.4.-.-</ecNumber>
    </submittedName>
</protein>
<gene>
    <name evidence="2" type="ORF">ACFR9S_02785</name>
</gene>
<dbReference type="CDD" id="cd00761">
    <property type="entry name" value="Glyco_tranf_GTA_type"/>
    <property type="match status" value="1"/>
</dbReference>
<dbReference type="EMBL" id="JBHUDH010000022">
    <property type="protein sequence ID" value="MFD1525229.1"/>
    <property type="molecule type" value="Genomic_DNA"/>
</dbReference>
<dbReference type="Gene3D" id="3.90.550.10">
    <property type="entry name" value="Spore Coat Polysaccharide Biosynthesis Protein SpsA, Chain A"/>
    <property type="match status" value="1"/>
</dbReference>
<dbReference type="PANTHER" id="PTHR22916:SF3">
    <property type="entry name" value="UDP-GLCNAC:BETAGAL BETA-1,3-N-ACETYLGLUCOSAMINYLTRANSFERASE-LIKE PROTEIN 1"/>
    <property type="match status" value="1"/>
</dbReference>
<evidence type="ECO:0000259" key="1">
    <source>
        <dbReference type="Pfam" id="PF00535"/>
    </source>
</evidence>
<sequence length="297" mass="33982">MVKYTISVCNYNMSETIEHSLRSILNQINDEFEVLVVDDGSTDDSPEIVESLQAEYDRLRLIRLPPDPGRHLGETRNIGVRHAKGDHVILQIDADDVYEDVLKGFVEIYERLRDHREEAFLLRATNLTVAPKAFLEQRGPYRNLPVGAEDLDMWRRLLAEGSVVWFVHRDPAKEIGISENVYGRMRSGLVRGVQVRTGEFQTGLSLLSRIRWSHRQWRSGNRDLHEHLAELPLSAYSYLLASARPQYDLPDQFKRKGQIDSVAEEVSLNLAGLEAEFGINRSELNLTDLQDRVFGSV</sequence>
<evidence type="ECO:0000313" key="3">
    <source>
        <dbReference type="Proteomes" id="UP001597111"/>
    </source>
</evidence>
<dbReference type="Proteomes" id="UP001597111">
    <property type="component" value="Unassembled WGS sequence"/>
</dbReference>
<dbReference type="EC" id="2.4.-.-" evidence="2"/>
<dbReference type="Pfam" id="PF00535">
    <property type="entry name" value="Glycos_transf_2"/>
    <property type="match status" value="1"/>
</dbReference>
<dbReference type="AlphaFoldDB" id="A0ABD6B386"/>
<dbReference type="RefSeq" id="WP_379730560.1">
    <property type="nucleotide sequence ID" value="NZ_JBHSWZ010000008.1"/>
</dbReference>
<accession>A0ABD6B386</accession>
<keyword evidence="2" id="KW-0808">Transferase</keyword>
<name>A0ABD6B386_9EURY</name>
<keyword evidence="3" id="KW-1185">Reference proteome</keyword>
<dbReference type="SUPFAM" id="SSF53448">
    <property type="entry name" value="Nucleotide-diphospho-sugar transferases"/>
    <property type="match status" value="1"/>
</dbReference>
<keyword evidence="2" id="KW-0328">Glycosyltransferase</keyword>
<comment type="caution">
    <text evidence="2">The sequence shown here is derived from an EMBL/GenBank/DDBJ whole genome shotgun (WGS) entry which is preliminary data.</text>
</comment>
<proteinExistence type="predicted"/>
<dbReference type="InterPro" id="IPR001173">
    <property type="entry name" value="Glyco_trans_2-like"/>
</dbReference>
<organism evidence="2 3">
    <name type="scientific">Halolamina salina</name>
    <dbReference type="NCBI Taxonomy" id="1220023"/>
    <lineage>
        <taxon>Archaea</taxon>
        <taxon>Methanobacteriati</taxon>
        <taxon>Methanobacteriota</taxon>
        <taxon>Stenosarchaea group</taxon>
        <taxon>Halobacteria</taxon>
        <taxon>Halobacteriales</taxon>
        <taxon>Haloferacaceae</taxon>
    </lineage>
</organism>
<feature type="domain" description="Glycosyltransferase 2-like" evidence="1">
    <location>
        <begin position="6"/>
        <end position="111"/>
    </location>
</feature>
<evidence type="ECO:0000313" key="2">
    <source>
        <dbReference type="EMBL" id="MFD1525229.1"/>
    </source>
</evidence>